<accession>U4L233</accession>
<feature type="coiled-coil region" evidence="1">
    <location>
        <begin position="173"/>
        <end position="235"/>
    </location>
</feature>
<evidence type="ECO:0000256" key="2">
    <source>
        <dbReference type="SAM" id="MobiDB-lite"/>
    </source>
</evidence>
<feature type="compositionally biased region" description="Pro residues" evidence="2">
    <location>
        <begin position="23"/>
        <end position="34"/>
    </location>
</feature>
<feature type="compositionally biased region" description="Low complexity" evidence="2">
    <location>
        <begin position="62"/>
        <end position="71"/>
    </location>
</feature>
<evidence type="ECO:0000313" key="3">
    <source>
        <dbReference type="EMBL" id="CCX09696.1"/>
    </source>
</evidence>
<proteinExistence type="predicted"/>
<evidence type="ECO:0000256" key="1">
    <source>
        <dbReference type="SAM" id="Coils"/>
    </source>
</evidence>
<name>U4L233_PYROM</name>
<dbReference type="AlphaFoldDB" id="U4L233"/>
<protein>
    <submittedName>
        <fullName evidence="3">Uncharacterized protein</fullName>
    </submittedName>
</protein>
<keyword evidence="4" id="KW-1185">Reference proteome</keyword>
<dbReference type="STRING" id="1076935.U4L233"/>
<gene>
    <name evidence="3" type="ORF">PCON_09289</name>
</gene>
<dbReference type="Proteomes" id="UP000018144">
    <property type="component" value="Unassembled WGS sequence"/>
</dbReference>
<feature type="region of interest" description="Disordered" evidence="2">
    <location>
        <begin position="1"/>
        <end position="75"/>
    </location>
</feature>
<evidence type="ECO:0000313" key="4">
    <source>
        <dbReference type="Proteomes" id="UP000018144"/>
    </source>
</evidence>
<sequence>MSHRPWEATPSTSRNIASDRIPSSPPPYPRPPPDVEAGIPAPPNLYAINLPPIRNNKRRRTSTSNSNSSNNPPVLQRRFQYPTASSLAPLVAQLYAAVVSPGAPRSILPEHPTLDDLGHCLESVLNSLPNLSNPKLGAAQSEAGAVRAPSIPAINPLELARLSQTNSQLSTDLASSRKRFEAINKKAESLTDENEQLINEKERLQGNIDFLEETVDELRAERDEALKQLRVSGAQWTTILGNAAVIQERSWGEDKRVREIGTAPGEENKAGCAQCSCLRKRVETLENALEGVKESGKEMSRVVMLLQGVGQRVEAEAAKALAVGGGRGCCGTHRPPAAAAAIPATLPTLPALSALPQLPLSVPPPNMAAMYAPQSGSSIGAS</sequence>
<dbReference type="OrthoDB" id="5427204at2759"/>
<keyword evidence="1" id="KW-0175">Coiled coil</keyword>
<organism evidence="3 4">
    <name type="scientific">Pyronema omphalodes (strain CBS 100304)</name>
    <name type="common">Pyronema confluens</name>
    <dbReference type="NCBI Taxonomy" id="1076935"/>
    <lineage>
        <taxon>Eukaryota</taxon>
        <taxon>Fungi</taxon>
        <taxon>Dikarya</taxon>
        <taxon>Ascomycota</taxon>
        <taxon>Pezizomycotina</taxon>
        <taxon>Pezizomycetes</taxon>
        <taxon>Pezizales</taxon>
        <taxon>Pyronemataceae</taxon>
        <taxon>Pyronema</taxon>
    </lineage>
</organism>
<dbReference type="EMBL" id="HF935493">
    <property type="protein sequence ID" value="CCX09696.1"/>
    <property type="molecule type" value="Genomic_DNA"/>
</dbReference>
<reference evidence="3 4" key="1">
    <citation type="journal article" date="2013" name="PLoS Genet.">
        <title>The genome and development-dependent transcriptomes of Pyronema confluens: a window into fungal evolution.</title>
        <authorList>
            <person name="Traeger S."/>
            <person name="Altegoer F."/>
            <person name="Freitag M."/>
            <person name="Gabaldon T."/>
            <person name="Kempken F."/>
            <person name="Kumar A."/>
            <person name="Marcet-Houben M."/>
            <person name="Poggeler S."/>
            <person name="Stajich J.E."/>
            <person name="Nowrousian M."/>
        </authorList>
    </citation>
    <scope>NUCLEOTIDE SEQUENCE [LARGE SCALE GENOMIC DNA]</scope>
    <source>
        <strain evidence="4">CBS 100304</strain>
        <tissue evidence="3">Vegetative mycelium</tissue>
    </source>
</reference>